<evidence type="ECO:0000313" key="1">
    <source>
        <dbReference type="EMBL" id="QXE26240.1"/>
    </source>
</evidence>
<name>A0A975TD32_9NOST</name>
<organism evidence="1 2">
    <name type="scientific">Richelia sinica FACHB-800</name>
    <dbReference type="NCBI Taxonomy" id="1357546"/>
    <lineage>
        <taxon>Bacteria</taxon>
        <taxon>Bacillati</taxon>
        <taxon>Cyanobacteriota</taxon>
        <taxon>Cyanophyceae</taxon>
        <taxon>Nostocales</taxon>
        <taxon>Nostocaceae</taxon>
        <taxon>Richelia</taxon>
    </lineage>
</organism>
<reference evidence="1" key="1">
    <citation type="submission" date="2017-04" db="EMBL/GenBank/DDBJ databases">
        <title>Genome deletions in a multicellular cyanobacterial endosymbiont for morphological adaptation in marine diatoms.</title>
        <authorList>
            <person name="Wang Y."/>
            <person name="Gao H."/>
            <person name="Li R."/>
            <person name="Xu X."/>
        </authorList>
    </citation>
    <scope>NUCLEOTIDE SEQUENCE</scope>
    <source>
        <strain evidence="1">FACHB 800</strain>
    </source>
</reference>
<dbReference type="EMBL" id="CP021056">
    <property type="protein sequence ID" value="QXE26240.1"/>
    <property type="molecule type" value="Genomic_DNA"/>
</dbReference>
<keyword evidence="2" id="KW-1185">Reference proteome</keyword>
<accession>A0A975TD32</accession>
<protein>
    <submittedName>
        <fullName evidence="1">Uncharacterized protein</fullName>
    </submittedName>
</protein>
<proteinExistence type="predicted"/>
<gene>
    <name evidence="1" type="ORF">B6N60_04971</name>
</gene>
<dbReference type="KEGG" id="rsin:B6N60_04971"/>
<dbReference type="AlphaFoldDB" id="A0A975TD32"/>
<sequence>MFNTDSVLSLTKPDQFSAARSFSVNLQPKNLAIRQIRSFLVPVGGISDSKLAHQDFVFGG</sequence>
<evidence type="ECO:0000313" key="2">
    <source>
        <dbReference type="Proteomes" id="UP000683511"/>
    </source>
</evidence>
<dbReference type="Proteomes" id="UP000683511">
    <property type="component" value="Chromosome"/>
</dbReference>